<dbReference type="Gene3D" id="3.30.450.40">
    <property type="match status" value="1"/>
</dbReference>
<feature type="domain" description="GAF" evidence="1">
    <location>
        <begin position="31"/>
        <end position="146"/>
    </location>
</feature>
<dbReference type="PANTHER" id="PTHR43102:SF2">
    <property type="entry name" value="GAF DOMAIN-CONTAINING PROTEIN"/>
    <property type="match status" value="1"/>
</dbReference>
<evidence type="ECO:0000313" key="3">
    <source>
        <dbReference type="EMBL" id="GGC74004.1"/>
    </source>
</evidence>
<gene>
    <name evidence="3" type="ORF">GCM10011387_29510</name>
</gene>
<feature type="domain" description="PAS fold-4" evidence="2">
    <location>
        <begin position="194"/>
        <end position="304"/>
    </location>
</feature>
<accession>A0A916XIF6</accession>
<reference evidence="3" key="2">
    <citation type="submission" date="2020-09" db="EMBL/GenBank/DDBJ databases">
        <authorList>
            <person name="Sun Q."/>
            <person name="Zhou Y."/>
        </authorList>
    </citation>
    <scope>NUCLEOTIDE SEQUENCE</scope>
    <source>
        <strain evidence="3">CGMCC 1.15343</strain>
    </source>
</reference>
<dbReference type="InterPro" id="IPR003018">
    <property type="entry name" value="GAF"/>
</dbReference>
<organism evidence="3 4">
    <name type="scientific">Pedobacter quisquiliarum</name>
    <dbReference type="NCBI Taxonomy" id="1834438"/>
    <lineage>
        <taxon>Bacteria</taxon>
        <taxon>Pseudomonadati</taxon>
        <taxon>Bacteroidota</taxon>
        <taxon>Sphingobacteriia</taxon>
        <taxon>Sphingobacteriales</taxon>
        <taxon>Sphingobacteriaceae</taxon>
        <taxon>Pedobacter</taxon>
    </lineage>
</organism>
<evidence type="ECO:0000259" key="2">
    <source>
        <dbReference type="Pfam" id="PF08448"/>
    </source>
</evidence>
<dbReference type="AlphaFoldDB" id="A0A916XIF6"/>
<name>A0A916XIF6_9SPHI</name>
<dbReference type="Proteomes" id="UP000651668">
    <property type="component" value="Unassembled WGS sequence"/>
</dbReference>
<keyword evidence="4" id="KW-1185">Reference proteome</keyword>
<evidence type="ECO:0000259" key="1">
    <source>
        <dbReference type="Pfam" id="PF01590"/>
    </source>
</evidence>
<evidence type="ECO:0008006" key="5">
    <source>
        <dbReference type="Google" id="ProtNLM"/>
    </source>
</evidence>
<dbReference type="Pfam" id="PF08448">
    <property type="entry name" value="PAS_4"/>
    <property type="match status" value="1"/>
</dbReference>
<dbReference type="InterPro" id="IPR029016">
    <property type="entry name" value="GAF-like_dom_sf"/>
</dbReference>
<dbReference type="Gene3D" id="3.30.450.20">
    <property type="entry name" value="PAS domain"/>
    <property type="match status" value="1"/>
</dbReference>
<dbReference type="Pfam" id="PF01590">
    <property type="entry name" value="GAF"/>
    <property type="match status" value="1"/>
</dbReference>
<dbReference type="PANTHER" id="PTHR43102">
    <property type="entry name" value="SLR1143 PROTEIN"/>
    <property type="match status" value="1"/>
</dbReference>
<dbReference type="SUPFAM" id="SSF55785">
    <property type="entry name" value="PYP-like sensor domain (PAS domain)"/>
    <property type="match status" value="1"/>
</dbReference>
<dbReference type="SUPFAM" id="SSF55781">
    <property type="entry name" value="GAF domain-like"/>
    <property type="match status" value="1"/>
</dbReference>
<sequence length="392" mass="43965">MSMNLKQQRMKVGSRIESASAFSELSLEQDEELQEALLLATSIFSTPGAALCFLDGDQLEIKLSTGLCKQHYSRLINIYNAVSTPEEILIVEDTSKDDRFATLLRMEDGQTPRFYAASPLITKQGVCIGTLCVLDYVPHQQDAQHALSLKILAKHLISIMEAKLNLARLDGSFAELERARETAISNEIKLRALFESLTDVYVFLGMSGEILDFNQAAYKYILKAKGKTMVRGGCTADYLNEVDNAAFMANFRSALRGERISQEMLSYGELSERVWWDSIFEPVRNTKGEMMGVSYIARNINKRKTDSVRILKQNKILKDIAYIHAHEYRAPVCAIMGIMSLIEADDYVATKEYLLMLQKAVKELDAKTHTVINLVSDLNMVSTPAAFKTNLA</sequence>
<dbReference type="InterPro" id="IPR013656">
    <property type="entry name" value="PAS_4"/>
</dbReference>
<dbReference type="EMBL" id="BMIL01000011">
    <property type="protein sequence ID" value="GGC74004.1"/>
    <property type="molecule type" value="Genomic_DNA"/>
</dbReference>
<evidence type="ECO:0000313" key="4">
    <source>
        <dbReference type="Proteomes" id="UP000651668"/>
    </source>
</evidence>
<comment type="caution">
    <text evidence="3">The sequence shown here is derived from an EMBL/GenBank/DDBJ whole genome shotgun (WGS) entry which is preliminary data.</text>
</comment>
<protein>
    <recommendedName>
        <fullName evidence="5">PAS domain S-box-containing protein</fullName>
    </recommendedName>
</protein>
<reference evidence="3" key="1">
    <citation type="journal article" date="2014" name="Int. J. Syst. Evol. Microbiol.">
        <title>Complete genome sequence of Corynebacterium casei LMG S-19264T (=DSM 44701T), isolated from a smear-ripened cheese.</title>
        <authorList>
            <consortium name="US DOE Joint Genome Institute (JGI-PGF)"/>
            <person name="Walter F."/>
            <person name="Albersmeier A."/>
            <person name="Kalinowski J."/>
            <person name="Ruckert C."/>
        </authorList>
    </citation>
    <scope>NUCLEOTIDE SEQUENCE</scope>
    <source>
        <strain evidence="3">CGMCC 1.15343</strain>
    </source>
</reference>
<dbReference type="InterPro" id="IPR035965">
    <property type="entry name" value="PAS-like_dom_sf"/>
</dbReference>
<proteinExistence type="predicted"/>